<proteinExistence type="predicted"/>
<protein>
    <submittedName>
        <fullName evidence="1">Excisionase</fullName>
    </submittedName>
</protein>
<accession>A0A4U5JVZ9</accession>
<evidence type="ECO:0000313" key="2">
    <source>
        <dbReference type="Proteomes" id="UP000308707"/>
    </source>
</evidence>
<dbReference type="OrthoDB" id="8779418at2"/>
<keyword evidence="2" id="KW-1185">Reference proteome</keyword>
<name>A0A4U5JVZ9_9GAMM</name>
<gene>
    <name evidence="1" type="ORF">FCE95_07710</name>
</gene>
<organism evidence="1 2">
    <name type="scientific">Luteimonas gilva</name>
    <dbReference type="NCBI Taxonomy" id="2572684"/>
    <lineage>
        <taxon>Bacteria</taxon>
        <taxon>Pseudomonadati</taxon>
        <taxon>Pseudomonadota</taxon>
        <taxon>Gammaproteobacteria</taxon>
        <taxon>Lysobacterales</taxon>
        <taxon>Lysobacteraceae</taxon>
        <taxon>Luteimonas</taxon>
    </lineage>
</organism>
<dbReference type="Proteomes" id="UP000308707">
    <property type="component" value="Unassembled WGS sequence"/>
</dbReference>
<sequence>MTIRYVTIKKFEELTGYTTKAVQSKMARGDWLLDREYLKAPDGRILMDLQGFERWVESSALMLADRVTFGRPRRDR</sequence>
<dbReference type="AlphaFoldDB" id="A0A4U5JVZ9"/>
<dbReference type="EMBL" id="SZUA01000001">
    <property type="protein sequence ID" value="TKR34140.1"/>
    <property type="molecule type" value="Genomic_DNA"/>
</dbReference>
<reference evidence="1 2" key="1">
    <citation type="submission" date="2019-04" db="EMBL/GenBank/DDBJ databases">
        <title>Reference strain of H23.</title>
        <authorList>
            <person name="Luo X."/>
        </authorList>
    </citation>
    <scope>NUCLEOTIDE SEQUENCE [LARGE SCALE GENOMIC DNA]</scope>
    <source>
        <strain evidence="1 2">H23</strain>
    </source>
</reference>
<evidence type="ECO:0000313" key="1">
    <source>
        <dbReference type="EMBL" id="TKR34140.1"/>
    </source>
</evidence>
<comment type="caution">
    <text evidence="1">The sequence shown here is derived from an EMBL/GenBank/DDBJ whole genome shotgun (WGS) entry which is preliminary data.</text>
</comment>